<dbReference type="KEGG" id="asag:FGM00_08220"/>
<dbReference type="Gene3D" id="3.90.1150.10">
    <property type="entry name" value="Aspartate Aminotransferase, domain 1"/>
    <property type="match status" value="1"/>
</dbReference>
<dbReference type="PROSITE" id="PS51318">
    <property type="entry name" value="TAT"/>
    <property type="match status" value="1"/>
</dbReference>
<evidence type="ECO:0000256" key="1">
    <source>
        <dbReference type="ARBA" id="ARBA00007970"/>
    </source>
</evidence>
<dbReference type="AlphaFoldDB" id="A0A5B7SRW5"/>
<evidence type="ECO:0000313" key="6">
    <source>
        <dbReference type="EMBL" id="QCX00089.1"/>
    </source>
</evidence>
<reference evidence="6 7" key="1">
    <citation type="submission" date="2019-05" db="EMBL/GenBank/DDBJ databases">
        <title>Genome sequencing of F202Z8.</title>
        <authorList>
            <person name="Kwon Y.M."/>
        </authorList>
    </citation>
    <scope>NUCLEOTIDE SEQUENCE [LARGE SCALE GENOMIC DNA]</scope>
    <source>
        <strain evidence="6 7">F202Z8</strain>
    </source>
</reference>
<dbReference type="GO" id="GO:0008483">
    <property type="term" value="F:transaminase activity"/>
    <property type="evidence" value="ECO:0007669"/>
    <property type="project" value="UniProtKB-KW"/>
</dbReference>
<dbReference type="GO" id="GO:0030170">
    <property type="term" value="F:pyridoxal phosphate binding"/>
    <property type="evidence" value="ECO:0007669"/>
    <property type="project" value="InterPro"/>
</dbReference>
<dbReference type="InterPro" id="IPR006311">
    <property type="entry name" value="TAT_signal"/>
</dbReference>
<dbReference type="InterPro" id="IPR015422">
    <property type="entry name" value="PyrdxlP-dep_Trfase_small"/>
</dbReference>
<dbReference type="PANTHER" id="PTHR43643:SF3">
    <property type="entry name" value="HISTIDINOL-PHOSPHATE AMINOTRANSFERASE"/>
    <property type="match status" value="1"/>
</dbReference>
<evidence type="ECO:0000259" key="5">
    <source>
        <dbReference type="Pfam" id="PF00155"/>
    </source>
</evidence>
<dbReference type="RefSeq" id="WP_138852436.1">
    <property type="nucleotide sequence ID" value="NZ_CP040710.1"/>
</dbReference>
<dbReference type="InterPro" id="IPR015421">
    <property type="entry name" value="PyrdxlP-dep_Trfase_major"/>
</dbReference>
<keyword evidence="7" id="KW-1185">Reference proteome</keyword>
<keyword evidence="2 6" id="KW-0032">Aminotransferase</keyword>
<gene>
    <name evidence="6" type="ORF">FGM00_08220</name>
</gene>
<dbReference type="EMBL" id="CP040710">
    <property type="protein sequence ID" value="QCX00089.1"/>
    <property type="molecule type" value="Genomic_DNA"/>
</dbReference>
<dbReference type="PANTHER" id="PTHR43643">
    <property type="entry name" value="HISTIDINOL-PHOSPHATE AMINOTRANSFERASE 2"/>
    <property type="match status" value="1"/>
</dbReference>
<organism evidence="6 7">
    <name type="scientific">Aggregatimonas sangjinii</name>
    <dbReference type="NCBI Taxonomy" id="2583587"/>
    <lineage>
        <taxon>Bacteria</taxon>
        <taxon>Pseudomonadati</taxon>
        <taxon>Bacteroidota</taxon>
        <taxon>Flavobacteriia</taxon>
        <taxon>Flavobacteriales</taxon>
        <taxon>Flavobacteriaceae</taxon>
        <taxon>Aggregatimonas</taxon>
    </lineage>
</organism>
<sequence length="371" mass="41288">MKTTDRRKWLKTVGLTGGFALMGGLDALALSNTHTNFHLEDETAKLNSNENPYGPSKMVRQTLIDSFDKACRYPSIVLRELVLQLAEKEGVTKDHIVITGGSTEGLKAAGLTYGLDGGELIAADPTFQSMLRYAENYGGFVHRVPVNDKKGHDLEAMAKRVTGRTSLIFICNPNNPTGTLIEKGKLRDFCTSMDRKAMIFSDEAYYDYITEPDYPSMIELVKEGRNVIVSKTFSKVYGLAGLRIGYLVARPDISNRLKASVMAMTNTLAVEAAKTALKDDTFYKYSVAKNMEAKQMIYETLNDLNLEYIPSHTNFVFFKSGRHIDALSAAMEQEHVLIGRPFPPFYDWARISTGTLAQVEQFGKALKKVMG</sequence>
<dbReference type="InterPro" id="IPR004839">
    <property type="entry name" value="Aminotransferase_I/II_large"/>
</dbReference>
<evidence type="ECO:0000313" key="7">
    <source>
        <dbReference type="Proteomes" id="UP000310017"/>
    </source>
</evidence>
<dbReference type="OrthoDB" id="9813612at2"/>
<protein>
    <submittedName>
        <fullName evidence="6">Histidinol-phosphate aminotransferase family protein</fullName>
    </submittedName>
</protein>
<dbReference type="Pfam" id="PF00155">
    <property type="entry name" value="Aminotran_1_2"/>
    <property type="match status" value="1"/>
</dbReference>
<proteinExistence type="inferred from homology"/>
<dbReference type="Proteomes" id="UP000310017">
    <property type="component" value="Chromosome"/>
</dbReference>
<evidence type="ECO:0000256" key="3">
    <source>
        <dbReference type="ARBA" id="ARBA00022679"/>
    </source>
</evidence>
<dbReference type="Gene3D" id="3.40.640.10">
    <property type="entry name" value="Type I PLP-dependent aspartate aminotransferase-like (Major domain)"/>
    <property type="match status" value="1"/>
</dbReference>
<feature type="domain" description="Aminotransferase class I/classII large" evidence="5">
    <location>
        <begin position="45"/>
        <end position="364"/>
    </location>
</feature>
<dbReference type="SUPFAM" id="SSF53383">
    <property type="entry name" value="PLP-dependent transferases"/>
    <property type="match status" value="1"/>
</dbReference>
<comment type="similarity">
    <text evidence="1">Belongs to the class-II pyridoxal-phosphate-dependent aminotransferase family. Histidinol-phosphate aminotransferase subfamily.</text>
</comment>
<evidence type="ECO:0000256" key="4">
    <source>
        <dbReference type="ARBA" id="ARBA00022898"/>
    </source>
</evidence>
<name>A0A5B7SRW5_9FLAO</name>
<keyword evidence="4" id="KW-0663">Pyridoxal phosphate</keyword>
<accession>A0A5B7SRW5</accession>
<dbReference type="InterPro" id="IPR050106">
    <property type="entry name" value="HistidinolP_aminotransfase"/>
</dbReference>
<dbReference type="InterPro" id="IPR015424">
    <property type="entry name" value="PyrdxlP-dep_Trfase"/>
</dbReference>
<evidence type="ECO:0000256" key="2">
    <source>
        <dbReference type="ARBA" id="ARBA00022576"/>
    </source>
</evidence>
<dbReference type="CDD" id="cd00609">
    <property type="entry name" value="AAT_like"/>
    <property type="match status" value="1"/>
</dbReference>
<keyword evidence="3 6" id="KW-0808">Transferase</keyword>